<keyword evidence="2" id="KW-1185">Reference proteome</keyword>
<name>A0ABT2MQB7_9CYAN</name>
<organism evidence="1 2">
    <name type="scientific">Laspinema palackyanum D2a</name>
    <dbReference type="NCBI Taxonomy" id="2953684"/>
    <lineage>
        <taxon>Bacteria</taxon>
        <taxon>Bacillati</taxon>
        <taxon>Cyanobacteriota</taxon>
        <taxon>Cyanophyceae</taxon>
        <taxon>Oscillatoriophycideae</taxon>
        <taxon>Oscillatoriales</taxon>
        <taxon>Laspinemataceae</taxon>
        <taxon>Laspinema</taxon>
        <taxon>Laspinema palackyanum</taxon>
    </lineage>
</organism>
<dbReference type="EMBL" id="JAMXFF010000008">
    <property type="protein sequence ID" value="MCT7966165.1"/>
    <property type="molecule type" value="Genomic_DNA"/>
</dbReference>
<dbReference type="RefSeq" id="WP_368005815.1">
    <property type="nucleotide sequence ID" value="NZ_JAMXFF010000008.1"/>
</dbReference>
<proteinExistence type="predicted"/>
<evidence type="ECO:0000313" key="2">
    <source>
        <dbReference type="Proteomes" id="UP001525890"/>
    </source>
</evidence>
<gene>
    <name evidence="1" type="ORF">NG799_07445</name>
</gene>
<protein>
    <submittedName>
        <fullName evidence="1">Uncharacterized protein</fullName>
    </submittedName>
</protein>
<evidence type="ECO:0000313" key="1">
    <source>
        <dbReference type="EMBL" id="MCT7966165.1"/>
    </source>
</evidence>
<dbReference type="Proteomes" id="UP001525890">
    <property type="component" value="Unassembled WGS sequence"/>
</dbReference>
<reference evidence="1 2" key="1">
    <citation type="journal article" date="2022" name="Front. Microbiol.">
        <title>High genomic differentiation and limited gene flow indicate recent cryptic speciation within the genus Laspinema (cyanobacteria).</title>
        <authorList>
            <person name="Stanojkovic A."/>
            <person name="Skoupy S."/>
            <person name="Skaloud P."/>
            <person name="Dvorak P."/>
        </authorList>
    </citation>
    <scope>NUCLEOTIDE SEQUENCE [LARGE SCALE GENOMIC DNA]</scope>
    <source>
        <strain evidence="1 2">D2a</strain>
    </source>
</reference>
<sequence>MQDFSPFCCRSMGELGRGALDRKETTEVVTTNLMDWRQGVLHGEETTEVVTTNLMVEV</sequence>
<comment type="caution">
    <text evidence="1">The sequence shown here is derived from an EMBL/GenBank/DDBJ whole genome shotgun (WGS) entry which is preliminary data.</text>
</comment>
<accession>A0ABT2MQB7</accession>